<feature type="region of interest" description="Disordered" evidence="2">
    <location>
        <begin position="539"/>
        <end position="560"/>
    </location>
</feature>
<sequence>MKENENNISLSSLGNSPILSEQSKEQIVRLYTKREELNSLKATILKEIDIYLTQNIDKIEEKIHDLQNNSTQSQIQKNIEKLSYPQTLTFSNMEDLVSFFRPCIQKTFIDNKQKFEFIASEPNFQSNEIDIDTDSMLYKIQKYMEHMSDIIVTLQVGFENIQKNETPQKIQPQKFALQHQSLRQFNYSNPKQQQQQMQQQFQQQQQFQNQMQLQNINKQSVMQFQRNNNSMNKNIMMNGHINNIQESITPTRKNSIGENQLNNLPNLQLQQHQQQQLQQQQSNETQIAQQQQQNQQEQIKAQQQKILLQQLEMDQKLKQEKLQKEKKQISSETRLQLRSLEHYCDALEIQYLSTWAVSFKVDQENASISGFNHFPIFESDASHYDCLQEAEIQVFIVKGNCIQLGKKIYSQTFHLKKSNKSSNEEDYLEQLNFSQSVQVEKGQMYSIVIVNISQEQFDDPEKRLFICYGDLQDNNDEKEKNKLEFFNSDFTNIQHFMEIEDVQSSQVKNDRLDEGEIQLSDYFISNIIYEVQDDSQQYSLNKNSDNKNKISVSQSPEKRNPFQTAIITNTNMMGQNSNMLNTSNAKQFTNILNTGIHSQQQQSYFSTLINWAYDTQYYDISIQEQNSKTNTIQRTQTQINMLYDYIRQVYFDQVFFKIEWENTIQNHYLKDSQR</sequence>
<evidence type="ECO:0000256" key="1">
    <source>
        <dbReference type="SAM" id="Coils"/>
    </source>
</evidence>
<comment type="caution">
    <text evidence="3">The sequence shown here is derived from an EMBL/GenBank/DDBJ whole genome shotgun (WGS) entry which is preliminary data.</text>
</comment>
<evidence type="ECO:0000313" key="4">
    <source>
        <dbReference type="Proteomes" id="UP000054937"/>
    </source>
</evidence>
<protein>
    <submittedName>
        <fullName evidence="3">Uncharacterized protein</fullName>
    </submittedName>
</protein>
<gene>
    <name evidence="3" type="ORF">PPERSA_05787</name>
</gene>
<dbReference type="OrthoDB" id="10683682at2759"/>
<dbReference type="EMBL" id="LDAU01000081">
    <property type="protein sequence ID" value="KRX07724.1"/>
    <property type="molecule type" value="Genomic_DNA"/>
</dbReference>
<proteinExistence type="predicted"/>
<name>A0A0V0QZK6_PSEPJ</name>
<dbReference type="AlphaFoldDB" id="A0A0V0QZK6"/>
<keyword evidence="1" id="KW-0175">Coiled coil</keyword>
<feature type="coiled-coil region" evidence="1">
    <location>
        <begin position="285"/>
        <end position="328"/>
    </location>
</feature>
<reference evidence="3 4" key="1">
    <citation type="journal article" date="2015" name="Sci. Rep.">
        <title>Genome of the facultative scuticociliatosis pathogen Pseudocohnilembus persalinus provides insight into its virulence through horizontal gene transfer.</title>
        <authorList>
            <person name="Xiong J."/>
            <person name="Wang G."/>
            <person name="Cheng J."/>
            <person name="Tian M."/>
            <person name="Pan X."/>
            <person name="Warren A."/>
            <person name="Jiang C."/>
            <person name="Yuan D."/>
            <person name="Miao W."/>
        </authorList>
    </citation>
    <scope>NUCLEOTIDE SEQUENCE [LARGE SCALE GENOMIC DNA]</scope>
    <source>
        <strain evidence="3">36N120E</strain>
    </source>
</reference>
<organism evidence="3 4">
    <name type="scientific">Pseudocohnilembus persalinus</name>
    <name type="common">Ciliate</name>
    <dbReference type="NCBI Taxonomy" id="266149"/>
    <lineage>
        <taxon>Eukaryota</taxon>
        <taxon>Sar</taxon>
        <taxon>Alveolata</taxon>
        <taxon>Ciliophora</taxon>
        <taxon>Intramacronucleata</taxon>
        <taxon>Oligohymenophorea</taxon>
        <taxon>Scuticociliatia</taxon>
        <taxon>Philasterida</taxon>
        <taxon>Pseudocohnilembidae</taxon>
        <taxon>Pseudocohnilembus</taxon>
    </lineage>
</organism>
<keyword evidence="4" id="KW-1185">Reference proteome</keyword>
<evidence type="ECO:0000256" key="2">
    <source>
        <dbReference type="SAM" id="MobiDB-lite"/>
    </source>
</evidence>
<dbReference type="InParanoid" id="A0A0V0QZK6"/>
<accession>A0A0V0QZK6</accession>
<dbReference type="Proteomes" id="UP000054937">
    <property type="component" value="Unassembled WGS sequence"/>
</dbReference>
<evidence type="ECO:0000313" key="3">
    <source>
        <dbReference type="EMBL" id="KRX07724.1"/>
    </source>
</evidence>